<dbReference type="EMBL" id="JAPEUR010000062">
    <property type="protein sequence ID" value="KAJ4324191.1"/>
    <property type="molecule type" value="Genomic_DNA"/>
</dbReference>
<evidence type="ECO:0000313" key="3">
    <source>
        <dbReference type="Proteomes" id="UP001140502"/>
    </source>
</evidence>
<feature type="compositionally biased region" description="Polar residues" evidence="1">
    <location>
        <begin position="51"/>
        <end position="68"/>
    </location>
</feature>
<dbReference type="GO" id="GO:0032259">
    <property type="term" value="P:methylation"/>
    <property type="evidence" value="ECO:0007669"/>
    <property type="project" value="UniProtKB-KW"/>
</dbReference>
<accession>A0A9W8WGD9</accession>
<keyword evidence="2" id="KW-0808">Transferase</keyword>
<proteinExistence type="predicted"/>
<evidence type="ECO:0000256" key="1">
    <source>
        <dbReference type="SAM" id="MobiDB-lite"/>
    </source>
</evidence>
<reference evidence="2" key="1">
    <citation type="submission" date="2022-10" db="EMBL/GenBank/DDBJ databases">
        <title>Tapping the CABI collections for fungal endophytes: first genome assemblies for Collariella, Neodidymelliopsis, Ascochyta clinopodiicola, Didymella pomorum, Didymosphaeria variabile, Neocosmospora piperis and Neocucurbitaria cava.</title>
        <authorList>
            <person name="Hill R."/>
        </authorList>
    </citation>
    <scope>NUCLEOTIDE SEQUENCE</scope>
    <source>
        <strain evidence="2">IMI 366586</strain>
    </source>
</reference>
<dbReference type="OrthoDB" id="5103244at2759"/>
<gene>
    <name evidence="2" type="primary">SET2_1</name>
    <name evidence="2" type="ORF">N0V84_004024</name>
</gene>
<organism evidence="2 3">
    <name type="scientific">Fusarium piperis</name>
    <dbReference type="NCBI Taxonomy" id="1435070"/>
    <lineage>
        <taxon>Eukaryota</taxon>
        <taxon>Fungi</taxon>
        <taxon>Dikarya</taxon>
        <taxon>Ascomycota</taxon>
        <taxon>Pezizomycotina</taxon>
        <taxon>Sordariomycetes</taxon>
        <taxon>Hypocreomycetidae</taxon>
        <taxon>Hypocreales</taxon>
        <taxon>Nectriaceae</taxon>
        <taxon>Fusarium</taxon>
        <taxon>Fusarium solani species complex</taxon>
    </lineage>
</organism>
<name>A0A9W8WGD9_9HYPO</name>
<feature type="region of interest" description="Disordered" evidence="1">
    <location>
        <begin position="18"/>
        <end position="68"/>
    </location>
</feature>
<feature type="compositionally biased region" description="Basic and acidic residues" evidence="1">
    <location>
        <begin position="18"/>
        <end position="50"/>
    </location>
</feature>
<dbReference type="AlphaFoldDB" id="A0A9W8WGD9"/>
<keyword evidence="2" id="KW-0489">Methyltransferase</keyword>
<sequence>MEDIMTAEQQALREQEEALMRENEEAQRLEDEANRTKGTEYAIRDAKEDTSIASNEPSQLSHEAQGST</sequence>
<dbReference type="GO" id="GO:0140999">
    <property type="term" value="F:histone H3K4 trimethyltransferase activity"/>
    <property type="evidence" value="ECO:0007669"/>
    <property type="project" value="UniProtKB-EC"/>
</dbReference>
<keyword evidence="3" id="KW-1185">Reference proteome</keyword>
<dbReference type="Proteomes" id="UP001140502">
    <property type="component" value="Unassembled WGS sequence"/>
</dbReference>
<comment type="caution">
    <text evidence="2">The sequence shown here is derived from an EMBL/GenBank/DDBJ whole genome shotgun (WGS) entry which is preliminary data.</text>
</comment>
<dbReference type="EC" id="2.1.1.354" evidence="2"/>
<evidence type="ECO:0000313" key="2">
    <source>
        <dbReference type="EMBL" id="KAJ4324191.1"/>
    </source>
</evidence>
<protein>
    <submittedName>
        <fullName evidence="2">Histone methyltransferase set2</fullName>
        <ecNumber evidence="2">2.1.1.354</ecNumber>
    </submittedName>
</protein>